<dbReference type="Pfam" id="PF01205">
    <property type="entry name" value="Impact_N"/>
    <property type="match status" value="1"/>
</dbReference>
<dbReference type="PANTHER" id="PTHR33426:SF29">
    <property type="entry name" value="NADH DEHYDROGENASE SUBUNIT 2-RELATED"/>
    <property type="match status" value="1"/>
</dbReference>
<organism evidence="4">
    <name type="scientific">Gongylonema pulchrum</name>
    <dbReference type="NCBI Taxonomy" id="637853"/>
    <lineage>
        <taxon>Eukaryota</taxon>
        <taxon>Metazoa</taxon>
        <taxon>Ecdysozoa</taxon>
        <taxon>Nematoda</taxon>
        <taxon>Chromadorea</taxon>
        <taxon>Rhabditida</taxon>
        <taxon>Spirurina</taxon>
        <taxon>Spiruromorpha</taxon>
        <taxon>Spiruroidea</taxon>
        <taxon>Gongylonematidae</taxon>
        <taxon>Gongylonema</taxon>
    </lineage>
</organism>
<dbReference type="PANTHER" id="PTHR33426">
    <property type="entry name" value="C2H2-TYPE DOMAIN-CONTAINING PROTEIN"/>
    <property type="match status" value="1"/>
</dbReference>
<dbReference type="Gene3D" id="3.30.230.30">
    <property type="entry name" value="Impact, N-terminal domain"/>
    <property type="match status" value="1"/>
</dbReference>
<dbReference type="Proteomes" id="UP000271098">
    <property type="component" value="Unassembled WGS sequence"/>
</dbReference>
<accession>A0A183E5Y0</accession>
<dbReference type="WBParaSite" id="GPUH_0001639301-mRNA-1">
    <property type="protein sequence ID" value="GPUH_0001639301-mRNA-1"/>
    <property type="gene ID" value="GPUH_0001639301"/>
</dbReference>
<reference evidence="4" key="1">
    <citation type="submission" date="2016-06" db="UniProtKB">
        <authorList>
            <consortium name="WormBaseParasite"/>
        </authorList>
    </citation>
    <scope>IDENTIFICATION</scope>
</reference>
<dbReference type="OrthoDB" id="69641at2759"/>
<protein>
    <submittedName>
        <fullName evidence="4">UPF0029 domain-containing protein</fullName>
    </submittedName>
</protein>
<feature type="domain" description="Impact N-terminal" evidence="1">
    <location>
        <begin position="272"/>
        <end position="371"/>
    </location>
</feature>
<reference evidence="2 3" key="2">
    <citation type="submission" date="2018-11" db="EMBL/GenBank/DDBJ databases">
        <authorList>
            <consortium name="Pathogen Informatics"/>
        </authorList>
    </citation>
    <scope>NUCLEOTIDE SEQUENCE [LARGE SCALE GENOMIC DNA]</scope>
</reference>
<proteinExistence type="predicted"/>
<dbReference type="InterPro" id="IPR001498">
    <property type="entry name" value="Impact_N"/>
</dbReference>
<name>A0A183E5Y0_9BILA</name>
<keyword evidence="3" id="KW-1185">Reference proteome</keyword>
<dbReference type="EMBL" id="UYRT01083662">
    <property type="protein sequence ID" value="VDN27752.1"/>
    <property type="molecule type" value="Genomic_DNA"/>
</dbReference>
<dbReference type="InterPro" id="IPR020568">
    <property type="entry name" value="Ribosomal_Su5_D2-typ_SF"/>
</dbReference>
<dbReference type="InterPro" id="IPR036956">
    <property type="entry name" value="Impact_N_sf"/>
</dbReference>
<evidence type="ECO:0000313" key="3">
    <source>
        <dbReference type="Proteomes" id="UP000271098"/>
    </source>
</evidence>
<dbReference type="SUPFAM" id="SSF54211">
    <property type="entry name" value="Ribosomal protein S5 domain 2-like"/>
    <property type="match status" value="1"/>
</dbReference>
<evidence type="ECO:0000313" key="4">
    <source>
        <dbReference type="WBParaSite" id="GPUH_0001639301-mRNA-1"/>
    </source>
</evidence>
<gene>
    <name evidence="2" type="ORF">GPUH_LOCUS16371</name>
</gene>
<sequence>MNSHVSLQKFFSAEAQTALAAFERLLTSMSSHVPLQVFFSTEARIAVTASEQLLISMNSFVSLQMSLLAEAQIAEVASEQLLTSMNSHVSLREFFPAEAQTAVVAFEQLLTSMNSHVSFQVLFPSEARIAVTAFEQLLTSMSSLVSLQVLFPTEARTAVTAFERLLIGMNSAVLPSPPRCEFYGISLSEPQKKEIMCALEDFYSDNTGKLVLYDWIEYVKNYLRFYAGMRLRDEKTEEGPSVVTTPVHSAALLSNKLVRRPKITLYKPVVDRTSQLQVYLAKVFNEEEVFLAFSKLKRKYLTQETTTFKTYAWLTEEFVRGRWITQSNCKDDGEKGAAAKLLKLMELVKAKNLLVFVARRFYIGVGFGSARRTVLDVALEALEENGFYGRGPAFQEFWLSYKNECDSEAINSQLEKTEKNVAF</sequence>
<evidence type="ECO:0000313" key="2">
    <source>
        <dbReference type="EMBL" id="VDN27752.1"/>
    </source>
</evidence>
<evidence type="ECO:0000259" key="1">
    <source>
        <dbReference type="Pfam" id="PF01205"/>
    </source>
</evidence>
<dbReference type="AlphaFoldDB" id="A0A183E5Y0"/>